<reference evidence="1 2" key="1">
    <citation type="submission" date="2015-06" db="EMBL/GenBank/DDBJ databases">
        <title>Draft genome assembly of filamentous brackish cyanobacterium Limnoraphis robusta strain CS-951.</title>
        <authorList>
            <person name="Willis A."/>
            <person name="Parks M."/>
            <person name="Burford M.A."/>
        </authorList>
    </citation>
    <scope>NUCLEOTIDE SEQUENCE [LARGE SCALE GENOMIC DNA]</scope>
    <source>
        <strain evidence="1 2">CS-951</strain>
    </source>
</reference>
<dbReference type="RefSeq" id="WP_046280334.1">
    <property type="nucleotide sequence ID" value="NZ_LATL02000070.1"/>
</dbReference>
<comment type="caution">
    <text evidence="1">The sequence shown here is derived from an EMBL/GenBank/DDBJ whole genome shotgun (WGS) entry which is preliminary data.</text>
</comment>
<dbReference type="Proteomes" id="UP000033607">
    <property type="component" value="Unassembled WGS sequence"/>
</dbReference>
<dbReference type="NCBIfam" id="NF045587">
    <property type="entry name" value="T4P_biogen_EbsA"/>
    <property type="match status" value="1"/>
</dbReference>
<dbReference type="InterPro" id="IPR054652">
    <property type="entry name" value="T4P_EbsA-like"/>
</dbReference>
<protein>
    <submittedName>
        <fullName evidence="1">Uncharacterized protein</fullName>
    </submittedName>
</protein>
<name>A0A0F5YCB8_9CYAN</name>
<dbReference type="EMBL" id="LATL02000070">
    <property type="protein sequence ID" value="KKD36413.1"/>
    <property type="molecule type" value="Genomic_DNA"/>
</dbReference>
<dbReference type="OrthoDB" id="512629at2"/>
<proteinExistence type="predicted"/>
<evidence type="ECO:0000313" key="2">
    <source>
        <dbReference type="Proteomes" id="UP000033607"/>
    </source>
</evidence>
<gene>
    <name evidence="1" type="ORF">WN50_19935</name>
</gene>
<organism evidence="1 2">
    <name type="scientific">Limnoraphis robusta CS-951</name>
    <dbReference type="NCBI Taxonomy" id="1637645"/>
    <lineage>
        <taxon>Bacteria</taxon>
        <taxon>Bacillati</taxon>
        <taxon>Cyanobacteriota</taxon>
        <taxon>Cyanophyceae</taxon>
        <taxon>Oscillatoriophycideae</taxon>
        <taxon>Oscillatoriales</taxon>
        <taxon>Sirenicapillariaceae</taxon>
        <taxon>Limnoraphis</taxon>
    </lineage>
</organism>
<evidence type="ECO:0000313" key="1">
    <source>
        <dbReference type="EMBL" id="KKD36413.1"/>
    </source>
</evidence>
<dbReference type="PATRIC" id="fig|1637645.4.peg.1382"/>
<accession>A0A0F5YCB8</accession>
<sequence>MSHSATVISQLKPADKREVIVYQPYYDEKSRRYLPLSISLYKEKSLEGARKIDSGEDIPFVATWTVSSLPADLTRCRVQFDGNADLSYEVTMSNYEFIRYLIEVLQNFSRNRTIDFSQEFYKRLLHYLD</sequence>
<dbReference type="AlphaFoldDB" id="A0A0F5YCB8"/>